<feature type="transmembrane region" description="Helical" evidence="14">
    <location>
        <begin position="89"/>
        <end position="107"/>
    </location>
</feature>
<evidence type="ECO:0000256" key="5">
    <source>
        <dbReference type="ARBA" id="ARBA00022475"/>
    </source>
</evidence>
<accession>A0A125NU92</accession>
<organism evidence="15 16">
    <name type="scientific">Hyphomicrobium sulfonivorans</name>
    <dbReference type="NCBI Taxonomy" id="121290"/>
    <lineage>
        <taxon>Bacteria</taxon>
        <taxon>Pseudomonadati</taxon>
        <taxon>Pseudomonadota</taxon>
        <taxon>Alphaproteobacteria</taxon>
        <taxon>Hyphomicrobiales</taxon>
        <taxon>Hyphomicrobiaceae</taxon>
        <taxon>Hyphomicrobium</taxon>
    </lineage>
</organism>
<dbReference type="STRING" id="121290.APY04_2635"/>
<evidence type="ECO:0000256" key="11">
    <source>
        <dbReference type="ARBA" id="ARBA00023136"/>
    </source>
</evidence>
<keyword evidence="9 14" id="KW-1133">Transmembrane helix</keyword>
<comment type="function">
    <text evidence="1">Involved in the high-affinity zinc uptake transport system.</text>
</comment>
<evidence type="ECO:0000256" key="9">
    <source>
        <dbReference type="ARBA" id="ARBA00022989"/>
    </source>
</evidence>
<keyword evidence="8" id="KW-0864">Zinc transport</keyword>
<dbReference type="PANTHER" id="PTHR30477">
    <property type="entry name" value="ABC-TRANSPORTER METAL-BINDING PROTEIN"/>
    <property type="match status" value="1"/>
</dbReference>
<evidence type="ECO:0000256" key="3">
    <source>
        <dbReference type="ARBA" id="ARBA00008034"/>
    </source>
</evidence>
<proteinExistence type="inferred from homology"/>
<comment type="similarity">
    <text evidence="3 13">Belongs to the ABC-3 integral membrane protein family.</text>
</comment>
<comment type="caution">
    <text evidence="15">The sequence shown here is derived from an EMBL/GenBank/DDBJ whole genome shotgun (WGS) entry which is preliminary data.</text>
</comment>
<feature type="transmembrane region" description="Helical" evidence="14">
    <location>
        <begin position="59"/>
        <end position="77"/>
    </location>
</feature>
<keyword evidence="16" id="KW-1185">Reference proteome</keyword>
<evidence type="ECO:0000256" key="7">
    <source>
        <dbReference type="ARBA" id="ARBA00022833"/>
    </source>
</evidence>
<dbReference type="GO" id="GO:0006829">
    <property type="term" value="P:zinc ion transport"/>
    <property type="evidence" value="ECO:0007669"/>
    <property type="project" value="UniProtKB-KW"/>
</dbReference>
<keyword evidence="6 13" id="KW-0812">Transmembrane</keyword>
<dbReference type="Proteomes" id="UP000059074">
    <property type="component" value="Unassembled WGS sequence"/>
</dbReference>
<dbReference type="GO" id="GO:0043190">
    <property type="term" value="C:ATP-binding cassette (ABC) transporter complex"/>
    <property type="evidence" value="ECO:0007669"/>
    <property type="project" value="InterPro"/>
</dbReference>
<keyword evidence="10" id="KW-0406">Ion transport</keyword>
<dbReference type="InterPro" id="IPR001626">
    <property type="entry name" value="ABC_TroCD"/>
</dbReference>
<dbReference type="GO" id="GO:0010043">
    <property type="term" value="P:response to zinc ion"/>
    <property type="evidence" value="ECO:0007669"/>
    <property type="project" value="TreeGrafter"/>
</dbReference>
<dbReference type="Gene3D" id="1.10.3470.10">
    <property type="entry name" value="ABC transporter involved in vitamin B12 uptake, BtuC"/>
    <property type="match status" value="1"/>
</dbReference>
<dbReference type="GO" id="GO:0055085">
    <property type="term" value="P:transmembrane transport"/>
    <property type="evidence" value="ECO:0007669"/>
    <property type="project" value="InterPro"/>
</dbReference>
<evidence type="ECO:0000313" key="16">
    <source>
        <dbReference type="Proteomes" id="UP000059074"/>
    </source>
</evidence>
<keyword evidence="7" id="KW-0862">Zinc</keyword>
<sequence length="271" mass="28105">MLIFEPFFLRALLAGIGLAIVAAPLGCFVVWQRLAYFGETVAQAGLIGVALGLALHMDVTWGVLVVALLVAALLLWFGRQKLVGLDSVLGLLHHAALAAGVIATSMLDGPPVDLAGFLFGDVFAVSSTDVTIIYVGGAIVLAGILLLWQPLLRLAVHEELAAAEGVKRDRIRAAFIFLLAVTIAVAMKIVGILLVMAFLVVPAVAARPLSGTPERMVLLTALIAVASVVVGLWLSFAFDAPGGPSIVIVMSLVAALSLSWAALGRGSGATR</sequence>
<dbReference type="PANTHER" id="PTHR30477:SF23">
    <property type="entry name" value="HIGH-AFFINITY ZINC UPTAKE SYSTEM MEMBRANE PROTEIN ZNUB"/>
    <property type="match status" value="1"/>
</dbReference>
<feature type="transmembrane region" description="Helical" evidence="14">
    <location>
        <begin position="7"/>
        <end position="31"/>
    </location>
</feature>
<evidence type="ECO:0000256" key="4">
    <source>
        <dbReference type="ARBA" id="ARBA00022448"/>
    </source>
</evidence>
<feature type="transmembrane region" description="Helical" evidence="14">
    <location>
        <begin position="245"/>
        <end position="263"/>
    </location>
</feature>
<feature type="transmembrane region" description="Helical" evidence="14">
    <location>
        <begin position="132"/>
        <end position="152"/>
    </location>
</feature>
<evidence type="ECO:0000256" key="14">
    <source>
        <dbReference type="SAM" id="Phobius"/>
    </source>
</evidence>
<feature type="transmembrane region" description="Helical" evidence="14">
    <location>
        <begin position="216"/>
        <end position="238"/>
    </location>
</feature>
<evidence type="ECO:0000256" key="13">
    <source>
        <dbReference type="RuleBase" id="RU003943"/>
    </source>
</evidence>
<feature type="transmembrane region" description="Helical" evidence="14">
    <location>
        <begin position="173"/>
        <end position="204"/>
    </location>
</feature>
<dbReference type="AlphaFoldDB" id="A0A125NU92"/>
<keyword evidence="5" id="KW-1003">Cell membrane</keyword>
<evidence type="ECO:0000256" key="8">
    <source>
        <dbReference type="ARBA" id="ARBA00022906"/>
    </source>
</evidence>
<keyword evidence="11 14" id="KW-0472">Membrane</keyword>
<dbReference type="PATRIC" id="fig|121290.4.peg.1948"/>
<comment type="subcellular location">
    <subcellularLocation>
        <location evidence="2 13">Cell membrane</location>
        <topology evidence="2 13">Multi-pass membrane protein</topology>
    </subcellularLocation>
</comment>
<evidence type="ECO:0000256" key="10">
    <source>
        <dbReference type="ARBA" id="ARBA00023065"/>
    </source>
</evidence>
<evidence type="ECO:0000256" key="1">
    <source>
        <dbReference type="ARBA" id="ARBA00002313"/>
    </source>
</evidence>
<reference evidence="15 16" key="1">
    <citation type="submission" date="2015-10" db="EMBL/GenBank/DDBJ databases">
        <title>Transcriptomic analysis of a linuron degrading triple-species bacterial consortium.</title>
        <authorList>
            <person name="Albers P."/>
        </authorList>
    </citation>
    <scope>NUCLEOTIDE SEQUENCE [LARGE SCALE GENOMIC DNA]</scope>
    <source>
        <strain evidence="15 16">WDL6</strain>
    </source>
</reference>
<dbReference type="EMBL" id="LMTR01000075">
    <property type="protein sequence ID" value="KWT65788.1"/>
    <property type="molecule type" value="Genomic_DNA"/>
</dbReference>
<evidence type="ECO:0000313" key="15">
    <source>
        <dbReference type="EMBL" id="KWT65788.1"/>
    </source>
</evidence>
<dbReference type="OrthoDB" id="9783937at2"/>
<evidence type="ECO:0000256" key="2">
    <source>
        <dbReference type="ARBA" id="ARBA00004651"/>
    </source>
</evidence>
<dbReference type="RefSeq" id="WP_068463201.1">
    <property type="nucleotide sequence ID" value="NZ_LMTR01000075.1"/>
</dbReference>
<protein>
    <recommendedName>
        <fullName evidence="12">High-affinity zinc uptake system membrane protein ZnuB</fullName>
    </recommendedName>
</protein>
<gene>
    <name evidence="15" type="ORF">APY04_2635</name>
</gene>
<dbReference type="InterPro" id="IPR037294">
    <property type="entry name" value="ABC_BtuC-like"/>
</dbReference>
<keyword evidence="4 13" id="KW-0813">Transport</keyword>
<name>A0A125NU92_HYPSL</name>
<dbReference type="Pfam" id="PF00950">
    <property type="entry name" value="ABC-3"/>
    <property type="match status" value="1"/>
</dbReference>
<dbReference type="SUPFAM" id="SSF81345">
    <property type="entry name" value="ABC transporter involved in vitamin B12 uptake, BtuC"/>
    <property type="match status" value="1"/>
</dbReference>
<evidence type="ECO:0000256" key="12">
    <source>
        <dbReference type="ARBA" id="ARBA00040080"/>
    </source>
</evidence>
<evidence type="ECO:0000256" key="6">
    <source>
        <dbReference type="ARBA" id="ARBA00022692"/>
    </source>
</evidence>